<dbReference type="GO" id="GO:0009742">
    <property type="term" value="P:brassinosteroid mediated signaling pathway"/>
    <property type="evidence" value="ECO:0007669"/>
    <property type="project" value="InterPro"/>
</dbReference>
<organism evidence="8 9">
    <name type="scientific">Physcomitrium patens</name>
    <name type="common">Spreading-leaved earth moss</name>
    <name type="synonym">Physcomitrella patens</name>
    <dbReference type="NCBI Taxonomy" id="3218"/>
    <lineage>
        <taxon>Eukaryota</taxon>
        <taxon>Viridiplantae</taxon>
        <taxon>Streptophyta</taxon>
        <taxon>Embryophyta</taxon>
        <taxon>Bryophyta</taxon>
        <taxon>Bryophytina</taxon>
        <taxon>Bryopsida</taxon>
        <taxon>Funariidae</taxon>
        <taxon>Funariales</taxon>
        <taxon>Funariaceae</taxon>
        <taxon>Physcomitrium</taxon>
    </lineage>
</organism>
<dbReference type="Pfam" id="PF05687">
    <property type="entry name" value="BES1_N"/>
    <property type="match status" value="1"/>
</dbReference>
<dbReference type="Proteomes" id="UP000006727">
    <property type="component" value="Chromosome 20"/>
</dbReference>
<dbReference type="FunCoup" id="A0A7I4BZ35">
    <property type="interactions" value="1555"/>
</dbReference>
<feature type="region of interest" description="Disordered" evidence="5">
    <location>
        <begin position="117"/>
        <end position="231"/>
    </location>
</feature>
<dbReference type="InParanoid" id="A0A7I4BZ35"/>
<dbReference type="PANTHER" id="PTHR31506:SF2">
    <property type="entry name" value="BES1_BZR1 HOMOLOG PROTEIN 3"/>
    <property type="match status" value="1"/>
</dbReference>
<evidence type="ECO:0000256" key="4">
    <source>
        <dbReference type="ARBA" id="ARBA00023163"/>
    </source>
</evidence>
<dbReference type="GO" id="GO:0003677">
    <property type="term" value="F:DNA binding"/>
    <property type="evidence" value="ECO:0007669"/>
    <property type="project" value="UniProtKB-KW"/>
</dbReference>
<evidence type="ECO:0000256" key="3">
    <source>
        <dbReference type="ARBA" id="ARBA00023125"/>
    </source>
</evidence>
<evidence type="ECO:0000256" key="2">
    <source>
        <dbReference type="ARBA" id="ARBA00023015"/>
    </source>
</evidence>
<keyword evidence="6" id="KW-1133">Transmembrane helix</keyword>
<keyword evidence="4" id="KW-0804">Transcription</keyword>
<keyword evidence="6" id="KW-0472">Membrane</keyword>
<feature type="compositionally biased region" description="Basic and acidic residues" evidence="5">
    <location>
        <begin position="210"/>
        <end position="222"/>
    </location>
</feature>
<keyword evidence="9" id="KW-1185">Reference proteome</keyword>
<reference evidence="8 9" key="2">
    <citation type="journal article" date="2018" name="Plant J.">
        <title>The Physcomitrella patens chromosome-scale assembly reveals moss genome structure and evolution.</title>
        <authorList>
            <person name="Lang D."/>
            <person name="Ullrich K.K."/>
            <person name="Murat F."/>
            <person name="Fuchs J."/>
            <person name="Jenkins J."/>
            <person name="Haas F.B."/>
            <person name="Piednoel M."/>
            <person name="Gundlach H."/>
            <person name="Van Bel M."/>
            <person name="Meyberg R."/>
            <person name="Vives C."/>
            <person name="Morata J."/>
            <person name="Symeonidi A."/>
            <person name="Hiss M."/>
            <person name="Muchero W."/>
            <person name="Kamisugi Y."/>
            <person name="Saleh O."/>
            <person name="Blanc G."/>
            <person name="Decker E.L."/>
            <person name="van Gessel N."/>
            <person name="Grimwood J."/>
            <person name="Hayes R.D."/>
            <person name="Graham S.W."/>
            <person name="Gunter L.E."/>
            <person name="McDaniel S.F."/>
            <person name="Hoernstein S.N.W."/>
            <person name="Larsson A."/>
            <person name="Li F.W."/>
            <person name="Perroud P.F."/>
            <person name="Phillips J."/>
            <person name="Ranjan P."/>
            <person name="Rokshar D.S."/>
            <person name="Rothfels C.J."/>
            <person name="Schneider L."/>
            <person name="Shu S."/>
            <person name="Stevenson D.W."/>
            <person name="Thummler F."/>
            <person name="Tillich M."/>
            <person name="Villarreal Aguilar J.C."/>
            <person name="Widiez T."/>
            <person name="Wong G.K."/>
            <person name="Wymore A."/>
            <person name="Zhang Y."/>
            <person name="Zimmer A.D."/>
            <person name="Quatrano R.S."/>
            <person name="Mayer K.F.X."/>
            <person name="Goodstein D."/>
            <person name="Casacuberta J.M."/>
            <person name="Vandepoele K."/>
            <person name="Reski R."/>
            <person name="Cuming A.C."/>
            <person name="Tuskan G.A."/>
            <person name="Maumus F."/>
            <person name="Salse J."/>
            <person name="Schmutz J."/>
            <person name="Rensing S.A."/>
        </authorList>
    </citation>
    <scope>NUCLEOTIDE SEQUENCE [LARGE SCALE GENOMIC DNA]</scope>
    <source>
        <strain evidence="8 9">cv. Gransden 2004</strain>
    </source>
</reference>
<evidence type="ECO:0000259" key="7">
    <source>
        <dbReference type="Pfam" id="PF05687"/>
    </source>
</evidence>
<keyword evidence="2" id="KW-0805">Transcription regulation</keyword>
<feature type="domain" description="BES1/BZR1 plant transcription factor N-terminal" evidence="7">
    <location>
        <begin position="54"/>
        <end position="156"/>
    </location>
</feature>
<dbReference type="Gramene" id="Pp3c20_1120V3.4">
    <property type="protein sequence ID" value="Pp3c20_1120V3.4"/>
    <property type="gene ID" value="Pp3c20_1120"/>
</dbReference>
<evidence type="ECO:0000256" key="6">
    <source>
        <dbReference type="SAM" id="Phobius"/>
    </source>
</evidence>
<proteinExistence type="inferred from homology"/>
<dbReference type="AlphaFoldDB" id="A0A7I4BZ35"/>
<dbReference type="GO" id="GO:0006351">
    <property type="term" value="P:DNA-templated transcription"/>
    <property type="evidence" value="ECO:0007669"/>
    <property type="project" value="InterPro"/>
</dbReference>
<feature type="compositionally biased region" description="Polar residues" evidence="5">
    <location>
        <begin position="135"/>
        <end position="146"/>
    </location>
</feature>
<gene>
    <name evidence="8" type="primary">LOC112273435</name>
</gene>
<dbReference type="GO" id="GO:0003700">
    <property type="term" value="F:DNA-binding transcription factor activity"/>
    <property type="evidence" value="ECO:0007669"/>
    <property type="project" value="InterPro"/>
</dbReference>
<feature type="transmembrane region" description="Helical" evidence="6">
    <location>
        <begin position="12"/>
        <end position="43"/>
    </location>
</feature>
<sequence length="408" mass="43992">MTMKAQGNCDDFVYCSFCFVGFLCCFCYCCWFWFFWFFFFFFACNLQIGDMTSGTRLPTWKERENNKRRERRRRAIAAKIFAGLRLYGNYKLPKHCDNNEVLKALCVEAGWTVEEDGTTYRKGSKPPAQPMEVCTSPSEASPTSSYPGAAEGTSLIPWLKGLSSNGGSGTATPSSSAGLPPLHVMHGGSSSAPVTPPLSSPTHRGPPVKPDWDHIKDADHHSHGFPPSGPPTWNHHPFLAAAAAAAQAAASNQSHLRPGYCDTPDGARTPIEEAESEISPGTALEFATVCGSNSSKWANGVRVRTSSGGRLLGGMAGLGPFPSANNDSPLETFSHAWRNPMQKSISMPVSPVSSRMKGSFGDRLGRCPSELELSGAVQGLGSLWELDGVVPEVGAKRKLPADDLELKL</sequence>
<evidence type="ECO:0000256" key="1">
    <source>
        <dbReference type="ARBA" id="ARBA00005909"/>
    </source>
</evidence>
<dbReference type="EnsemblPlants" id="Pp3c20_1120V3.4">
    <property type="protein sequence ID" value="Pp3c20_1120V3.4"/>
    <property type="gene ID" value="Pp3c20_1120"/>
</dbReference>
<dbReference type="PANTHER" id="PTHR31506">
    <property type="entry name" value="BES1/BZR1 HOMOLOG PROTEIN 3-RELATED"/>
    <property type="match status" value="1"/>
</dbReference>
<evidence type="ECO:0000313" key="8">
    <source>
        <dbReference type="EnsemblPlants" id="Pp3c20_1120V3.4"/>
    </source>
</evidence>
<name>A0A7I4BZ35_PHYPA</name>
<protein>
    <recommendedName>
        <fullName evidence="7">BES1/BZR1 plant transcription factor N-terminal domain-containing protein</fullName>
    </recommendedName>
</protein>
<evidence type="ECO:0000256" key="5">
    <source>
        <dbReference type="SAM" id="MobiDB-lite"/>
    </source>
</evidence>
<dbReference type="InterPro" id="IPR008540">
    <property type="entry name" value="BES1_N"/>
</dbReference>
<reference evidence="8" key="3">
    <citation type="submission" date="2020-12" db="UniProtKB">
        <authorList>
            <consortium name="EnsemblPlants"/>
        </authorList>
    </citation>
    <scope>IDENTIFICATION</scope>
</reference>
<dbReference type="InterPro" id="IPR033264">
    <property type="entry name" value="BZR"/>
</dbReference>
<keyword evidence="3" id="KW-0238">DNA-binding</keyword>
<reference evidence="8 9" key="1">
    <citation type="journal article" date="2008" name="Science">
        <title>The Physcomitrella genome reveals evolutionary insights into the conquest of land by plants.</title>
        <authorList>
            <person name="Rensing S."/>
            <person name="Lang D."/>
            <person name="Zimmer A."/>
            <person name="Terry A."/>
            <person name="Salamov A."/>
            <person name="Shapiro H."/>
            <person name="Nishiyama T."/>
            <person name="Perroud P.-F."/>
            <person name="Lindquist E."/>
            <person name="Kamisugi Y."/>
            <person name="Tanahashi T."/>
            <person name="Sakakibara K."/>
            <person name="Fujita T."/>
            <person name="Oishi K."/>
            <person name="Shin-I T."/>
            <person name="Kuroki Y."/>
            <person name="Toyoda A."/>
            <person name="Suzuki Y."/>
            <person name="Hashimoto A."/>
            <person name="Yamaguchi K."/>
            <person name="Sugano A."/>
            <person name="Kohara Y."/>
            <person name="Fujiyama A."/>
            <person name="Anterola A."/>
            <person name="Aoki S."/>
            <person name="Ashton N."/>
            <person name="Barbazuk W.B."/>
            <person name="Barker E."/>
            <person name="Bennetzen J."/>
            <person name="Bezanilla M."/>
            <person name="Blankenship R."/>
            <person name="Cho S.H."/>
            <person name="Dutcher S."/>
            <person name="Estelle M."/>
            <person name="Fawcett J.A."/>
            <person name="Gundlach H."/>
            <person name="Hanada K."/>
            <person name="Heyl A."/>
            <person name="Hicks K.A."/>
            <person name="Hugh J."/>
            <person name="Lohr M."/>
            <person name="Mayer K."/>
            <person name="Melkozernov A."/>
            <person name="Murata T."/>
            <person name="Nelson D."/>
            <person name="Pils B."/>
            <person name="Prigge M."/>
            <person name="Reiss B."/>
            <person name="Renner T."/>
            <person name="Rombauts S."/>
            <person name="Rushton P."/>
            <person name="Sanderfoot A."/>
            <person name="Schween G."/>
            <person name="Shiu S.-H."/>
            <person name="Stueber K."/>
            <person name="Theodoulou F.L."/>
            <person name="Tu H."/>
            <person name="Van de Peer Y."/>
            <person name="Verrier P.J."/>
            <person name="Waters E."/>
            <person name="Wood A."/>
            <person name="Yang L."/>
            <person name="Cove D."/>
            <person name="Cuming A."/>
            <person name="Hasebe M."/>
            <person name="Lucas S."/>
            <person name="Mishler D.B."/>
            <person name="Reski R."/>
            <person name="Grigoriev I."/>
            <person name="Quatrano R.S."/>
            <person name="Boore J.L."/>
        </authorList>
    </citation>
    <scope>NUCLEOTIDE SEQUENCE [LARGE SCALE GENOMIC DNA]</scope>
    <source>
        <strain evidence="8 9">cv. Gransden 2004</strain>
    </source>
</reference>
<dbReference type="EMBL" id="ABEU02000020">
    <property type="status" value="NOT_ANNOTATED_CDS"/>
    <property type="molecule type" value="Genomic_DNA"/>
</dbReference>
<keyword evidence="6" id="KW-0812">Transmembrane</keyword>
<evidence type="ECO:0000313" key="9">
    <source>
        <dbReference type="Proteomes" id="UP000006727"/>
    </source>
</evidence>
<accession>A0A7I4BZ35</accession>
<comment type="similarity">
    <text evidence="1">Belongs to the BZR/LAT61 family.</text>
</comment>